<keyword evidence="3" id="KW-1185">Reference proteome</keyword>
<feature type="compositionally biased region" description="Low complexity" evidence="1">
    <location>
        <begin position="102"/>
        <end position="122"/>
    </location>
</feature>
<proteinExistence type="predicted"/>
<accession>A0ABQ7GFA8</accession>
<sequence>MARGAIKSPPFTLPQHPAASAPSSTNGQYPAATAHPSKGLPQEAALPEAQSPVRLAVFLSGPPDYGTASLRTLTTEASSAQAVGATSESGKAQGTASELHQQQKQQQQQQQQQQQDGQAQAAPELGNPRDAWLSQVDPQATSFYKQAAVAAAALGCCCDVYAVSSCAVS</sequence>
<gene>
    <name evidence="2" type="ORF">DUNSADRAFT_10450</name>
</gene>
<organism evidence="2 3">
    <name type="scientific">Dunaliella salina</name>
    <name type="common">Green alga</name>
    <name type="synonym">Protococcus salinus</name>
    <dbReference type="NCBI Taxonomy" id="3046"/>
    <lineage>
        <taxon>Eukaryota</taxon>
        <taxon>Viridiplantae</taxon>
        <taxon>Chlorophyta</taxon>
        <taxon>core chlorophytes</taxon>
        <taxon>Chlorophyceae</taxon>
        <taxon>CS clade</taxon>
        <taxon>Chlamydomonadales</taxon>
        <taxon>Dunaliellaceae</taxon>
        <taxon>Dunaliella</taxon>
    </lineage>
</organism>
<evidence type="ECO:0000256" key="1">
    <source>
        <dbReference type="SAM" id="MobiDB-lite"/>
    </source>
</evidence>
<dbReference type="EMBL" id="MU069819">
    <property type="protein sequence ID" value="KAF5833285.1"/>
    <property type="molecule type" value="Genomic_DNA"/>
</dbReference>
<evidence type="ECO:0000313" key="3">
    <source>
        <dbReference type="Proteomes" id="UP000815325"/>
    </source>
</evidence>
<dbReference type="Proteomes" id="UP000815325">
    <property type="component" value="Unassembled WGS sequence"/>
</dbReference>
<comment type="caution">
    <text evidence="2">The sequence shown here is derived from an EMBL/GenBank/DDBJ whole genome shotgun (WGS) entry which is preliminary data.</text>
</comment>
<protein>
    <submittedName>
        <fullName evidence="2">Uncharacterized protein</fullName>
    </submittedName>
</protein>
<feature type="region of interest" description="Disordered" evidence="1">
    <location>
        <begin position="76"/>
        <end position="134"/>
    </location>
</feature>
<dbReference type="Gene3D" id="3.40.50.410">
    <property type="entry name" value="von Willebrand factor, type A domain"/>
    <property type="match status" value="1"/>
</dbReference>
<evidence type="ECO:0000313" key="2">
    <source>
        <dbReference type="EMBL" id="KAF5833285.1"/>
    </source>
</evidence>
<dbReference type="InterPro" id="IPR036465">
    <property type="entry name" value="vWFA_dom_sf"/>
</dbReference>
<name>A0ABQ7GFA8_DUNSA</name>
<feature type="region of interest" description="Disordered" evidence="1">
    <location>
        <begin position="1"/>
        <end position="48"/>
    </location>
</feature>
<reference evidence="2" key="1">
    <citation type="submission" date="2017-08" db="EMBL/GenBank/DDBJ databases">
        <authorList>
            <person name="Polle J.E."/>
            <person name="Barry K."/>
            <person name="Cushman J."/>
            <person name="Schmutz J."/>
            <person name="Tran D."/>
            <person name="Hathwaick L.T."/>
            <person name="Yim W.C."/>
            <person name="Jenkins J."/>
            <person name="Mckie-Krisberg Z.M."/>
            <person name="Prochnik S."/>
            <person name="Lindquist E."/>
            <person name="Dockter R.B."/>
            <person name="Adam C."/>
            <person name="Molina H."/>
            <person name="Bunkerborg J."/>
            <person name="Jin E."/>
            <person name="Buchheim M."/>
            <person name="Magnuson J."/>
        </authorList>
    </citation>
    <scope>NUCLEOTIDE SEQUENCE</scope>
    <source>
        <strain evidence="2">CCAP 19/18</strain>
    </source>
</reference>
<feature type="compositionally biased region" description="Polar residues" evidence="1">
    <location>
        <begin position="76"/>
        <end position="100"/>
    </location>
</feature>